<dbReference type="PROSITE" id="PS51257">
    <property type="entry name" value="PROKAR_LIPOPROTEIN"/>
    <property type="match status" value="1"/>
</dbReference>
<gene>
    <name evidence="3" type="ORF">EJV47_25605</name>
</gene>
<dbReference type="Proteomes" id="UP000282184">
    <property type="component" value="Unassembled WGS sequence"/>
</dbReference>
<dbReference type="EMBL" id="RXOF01000021">
    <property type="protein sequence ID" value="RTQ45257.1"/>
    <property type="molecule type" value="Genomic_DNA"/>
</dbReference>
<feature type="region of interest" description="Disordered" evidence="1">
    <location>
        <begin position="18"/>
        <end position="43"/>
    </location>
</feature>
<reference evidence="3 4" key="1">
    <citation type="submission" date="2018-12" db="EMBL/GenBank/DDBJ databases">
        <title>Hymenobacter gummosus sp. nov., isolated from a spring.</title>
        <authorList>
            <person name="Nie L."/>
        </authorList>
    </citation>
    <scope>NUCLEOTIDE SEQUENCE [LARGE SCALE GENOMIC DNA]</scope>
    <source>
        <strain evidence="3 4">KCTC 52166</strain>
    </source>
</reference>
<protein>
    <recommendedName>
        <fullName evidence="5">Lipoprotein</fullName>
    </recommendedName>
</protein>
<proteinExistence type="predicted"/>
<evidence type="ECO:0000313" key="3">
    <source>
        <dbReference type="EMBL" id="RTQ45257.1"/>
    </source>
</evidence>
<feature type="chain" id="PRO_5019398130" description="Lipoprotein" evidence="2">
    <location>
        <begin position="20"/>
        <end position="148"/>
    </location>
</feature>
<feature type="signal peptide" evidence="2">
    <location>
        <begin position="1"/>
        <end position="19"/>
    </location>
</feature>
<feature type="region of interest" description="Disordered" evidence="1">
    <location>
        <begin position="125"/>
        <end position="148"/>
    </location>
</feature>
<keyword evidence="4" id="KW-1185">Reference proteome</keyword>
<dbReference type="OrthoDB" id="883488at2"/>
<evidence type="ECO:0000256" key="1">
    <source>
        <dbReference type="SAM" id="MobiDB-lite"/>
    </source>
</evidence>
<dbReference type="RefSeq" id="WP_126696070.1">
    <property type="nucleotide sequence ID" value="NZ_RXOF01000021.1"/>
</dbReference>
<evidence type="ECO:0000256" key="2">
    <source>
        <dbReference type="SAM" id="SignalP"/>
    </source>
</evidence>
<evidence type="ECO:0000313" key="4">
    <source>
        <dbReference type="Proteomes" id="UP000282184"/>
    </source>
</evidence>
<comment type="caution">
    <text evidence="3">The sequence shown here is derived from an EMBL/GenBank/DDBJ whole genome shotgun (WGS) entry which is preliminary data.</text>
</comment>
<name>A0A431TV89_9BACT</name>
<feature type="compositionally biased region" description="Polar residues" evidence="1">
    <location>
        <begin position="18"/>
        <end position="40"/>
    </location>
</feature>
<accession>A0A431TV89</accession>
<organism evidence="3 4">
    <name type="scientific">Hymenobacter gummosus</name>
    <dbReference type="NCBI Taxonomy" id="1776032"/>
    <lineage>
        <taxon>Bacteria</taxon>
        <taxon>Pseudomonadati</taxon>
        <taxon>Bacteroidota</taxon>
        <taxon>Cytophagia</taxon>
        <taxon>Cytophagales</taxon>
        <taxon>Hymenobacteraceae</taxon>
        <taxon>Hymenobacter</taxon>
    </lineage>
</organism>
<keyword evidence="2" id="KW-0732">Signal</keyword>
<dbReference type="AlphaFoldDB" id="A0A431TV89"/>
<evidence type="ECO:0008006" key="5">
    <source>
        <dbReference type="Google" id="ProtNLM"/>
    </source>
</evidence>
<sequence length="148" mass="16235">MPKFFAAAALLLTGLSACQSESKPEQSAPTPPTQTDNTTLAVPAPPADRTAEYLAAPQVGDVLVVRFVPENGPAEQFYFYQVYRLGGDTVYTHPARQPAATADADASRPDVFAPEAIRTYTKKELQEYRQESPSDPQHSRLVRVRRGE</sequence>